<dbReference type="AlphaFoldDB" id="A0A840CHQ4"/>
<accession>A0A840CHQ4</accession>
<dbReference type="Proteomes" id="UP000585681">
    <property type="component" value="Unassembled WGS sequence"/>
</dbReference>
<keyword evidence="1" id="KW-0732">Signal</keyword>
<dbReference type="Pfam" id="PF01471">
    <property type="entry name" value="PG_binding_1"/>
    <property type="match status" value="1"/>
</dbReference>
<dbReference type="Gene3D" id="1.10.101.10">
    <property type="entry name" value="PGBD-like superfamily/PGBD"/>
    <property type="match status" value="1"/>
</dbReference>
<evidence type="ECO:0000313" key="4">
    <source>
        <dbReference type="Proteomes" id="UP000585681"/>
    </source>
</evidence>
<feature type="chain" id="PRO_5032308918" description="Peptidoglycan binding-like domain-containing protein" evidence="1">
    <location>
        <begin position="23"/>
        <end position="180"/>
    </location>
</feature>
<comment type="caution">
    <text evidence="3">The sequence shown here is derived from an EMBL/GenBank/DDBJ whole genome shotgun (WGS) entry which is preliminary data.</text>
</comment>
<keyword evidence="4" id="KW-1185">Reference proteome</keyword>
<dbReference type="InterPro" id="IPR036366">
    <property type="entry name" value="PGBDSf"/>
</dbReference>
<evidence type="ECO:0000256" key="1">
    <source>
        <dbReference type="SAM" id="SignalP"/>
    </source>
</evidence>
<dbReference type="InterPro" id="IPR002477">
    <property type="entry name" value="Peptidoglycan-bd-like"/>
</dbReference>
<dbReference type="SUPFAM" id="SSF47090">
    <property type="entry name" value="PGBD-like"/>
    <property type="match status" value="1"/>
</dbReference>
<feature type="signal peptide" evidence="1">
    <location>
        <begin position="1"/>
        <end position="22"/>
    </location>
</feature>
<proteinExistence type="predicted"/>
<dbReference type="InterPro" id="IPR036365">
    <property type="entry name" value="PGBD-like_sf"/>
</dbReference>
<reference evidence="3" key="1">
    <citation type="submission" date="2020-08" db="EMBL/GenBank/DDBJ databases">
        <title>Genomic Encyclopedia of Type Strains, Phase IV (KMG-IV): sequencing the most valuable type-strain genomes for metagenomic binning, comparative biology and taxonomic classification.</title>
        <authorList>
            <person name="Goeker M."/>
        </authorList>
    </citation>
    <scope>NUCLEOTIDE SEQUENCE [LARGE SCALE GENOMIC DNA]</scope>
    <source>
        <strain evidence="3">DSM 105040</strain>
    </source>
</reference>
<evidence type="ECO:0000313" key="3">
    <source>
        <dbReference type="EMBL" id="MBB4023008.1"/>
    </source>
</evidence>
<feature type="domain" description="Peptidoglycan binding-like" evidence="2">
    <location>
        <begin position="118"/>
        <end position="156"/>
    </location>
</feature>
<sequence>MIRNLLLTGLAALGLAACQDTAPVADVARLAEQPLATPPDHAPPGAAPGTCWGKHVTPAVIETVTDHVLQQPARRDAEGAISAPAHYRTETHQRIVTPRQEIWFETPCAAQMTAEFTATLQRALAARGVYQGPVTGTMDPATRRAVRTYQATLGLDSATLSLSTARKLGLIAYPRPGADG</sequence>
<dbReference type="PROSITE" id="PS51257">
    <property type="entry name" value="PROKAR_LIPOPROTEIN"/>
    <property type="match status" value="1"/>
</dbReference>
<gene>
    <name evidence="3" type="ORF">GGR17_002830</name>
</gene>
<protein>
    <recommendedName>
        <fullName evidence="2">Peptidoglycan binding-like domain-containing protein</fullName>
    </recommendedName>
</protein>
<organism evidence="3 4">
    <name type="scientific">Actibacterium naphthalenivorans</name>
    <dbReference type="NCBI Taxonomy" id="1614693"/>
    <lineage>
        <taxon>Bacteria</taxon>
        <taxon>Pseudomonadati</taxon>
        <taxon>Pseudomonadota</taxon>
        <taxon>Alphaproteobacteria</taxon>
        <taxon>Rhodobacterales</taxon>
        <taxon>Roseobacteraceae</taxon>
        <taxon>Actibacterium</taxon>
    </lineage>
</organism>
<name>A0A840CHQ4_9RHOB</name>
<dbReference type="EMBL" id="JACIEQ010000004">
    <property type="protein sequence ID" value="MBB4023008.1"/>
    <property type="molecule type" value="Genomic_DNA"/>
</dbReference>
<evidence type="ECO:0000259" key="2">
    <source>
        <dbReference type="Pfam" id="PF01471"/>
    </source>
</evidence>
<dbReference type="RefSeq" id="WP_054539351.1">
    <property type="nucleotide sequence ID" value="NZ_JACIEQ010000004.1"/>
</dbReference>